<comment type="caution">
    <text evidence="1">The sequence shown here is derived from an EMBL/GenBank/DDBJ whole genome shotgun (WGS) entry which is preliminary data.</text>
</comment>
<dbReference type="Proteomes" id="UP000003704">
    <property type="component" value="Unassembled WGS sequence"/>
</dbReference>
<accession>I7ZG63</accession>
<keyword evidence="2" id="KW-1185">Reference proteome</keyword>
<gene>
    <name evidence="1" type="ORF">WQQ_10310</name>
</gene>
<evidence type="ECO:0000313" key="1">
    <source>
        <dbReference type="EMBL" id="EIT70894.1"/>
    </source>
</evidence>
<evidence type="ECO:0000313" key="2">
    <source>
        <dbReference type="Proteomes" id="UP000003704"/>
    </source>
</evidence>
<proteinExistence type="predicted"/>
<dbReference type="RefSeq" id="WP_007183986.1">
    <property type="nucleotide sequence ID" value="NZ_AKGD01000001.1"/>
</dbReference>
<protein>
    <submittedName>
        <fullName evidence="1">Uncharacterized protein</fullName>
    </submittedName>
</protein>
<dbReference type="AlphaFoldDB" id="I7ZG63"/>
<sequence>MMLIADLQAAAQRLLDHSPGADVLSVPVAAGIVLLVGRKDAVKDEALRLQAAESGSH</sequence>
<dbReference type="STRING" id="1172194.WQQ_10310"/>
<name>I7ZG63_9GAMM</name>
<organism evidence="1 2">
    <name type="scientific">Hydrocarboniphaga effusa AP103</name>
    <dbReference type="NCBI Taxonomy" id="1172194"/>
    <lineage>
        <taxon>Bacteria</taxon>
        <taxon>Pseudomonadati</taxon>
        <taxon>Pseudomonadota</taxon>
        <taxon>Gammaproteobacteria</taxon>
        <taxon>Nevskiales</taxon>
        <taxon>Nevskiaceae</taxon>
        <taxon>Hydrocarboniphaga</taxon>
    </lineage>
</organism>
<dbReference type="EMBL" id="AKGD01000001">
    <property type="protein sequence ID" value="EIT70894.1"/>
    <property type="molecule type" value="Genomic_DNA"/>
</dbReference>
<reference evidence="1 2" key="1">
    <citation type="journal article" date="2012" name="J. Bacteriol.">
        <title>Genome Sequence of n-Alkane-Degrading Hydrocarboniphaga effusa Strain AP103T (ATCC BAA-332T).</title>
        <authorList>
            <person name="Chang H.K."/>
            <person name="Zylstra G.J."/>
            <person name="Chae J.C."/>
        </authorList>
    </citation>
    <scope>NUCLEOTIDE SEQUENCE [LARGE SCALE GENOMIC DNA]</scope>
    <source>
        <strain evidence="1 2">AP103</strain>
    </source>
</reference>